<dbReference type="KEGG" id="hhg:XM38_031480"/>
<keyword evidence="3" id="KW-1185">Reference proteome</keyword>
<dbReference type="OrthoDB" id="528713at2"/>
<evidence type="ECO:0000313" key="3">
    <source>
        <dbReference type="Proteomes" id="UP000191901"/>
    </source>
</evidence>
<dbReference type="Proteomes" id="UP000191901">
    <property type="component" value="Chromosome"/>
</dbReference>
<dbReference type="EMBL" id="CP021983">
    <property type="protein sequence ID" value="ASC72194.1"/>
    <property type="molecule type" value="Genomic_DNA"/>
</dbReference>
<organism evidence="2 3">
    <name type="scientific">Halomicronema hongdechloris C2206</name>
    <dbReference type="NCBI Taxonomy" id="1641165"/>
    <lineage>
        <taxon>Bacteria</taxon>
        <taxon>Bacillati</taxon>
        <taxon>Cyanobacteriota</taxon>
        <taxon>Cyanophyceae</taxon>
        <taxon>Nodosilineales</taxon>
        <taxon>Nodosilineaceae</taxon>
        <taxon>Halomicronema</taxon>
    </lineage>
</organism>
<dbReference type="InterPro" id="IPR058479">
    <property type="entry name" value="DUF8166"/>
</dbReference>
<proteinExistence type="predicted"/>
<dbReference type="RefSeq" id="WP_088430279.1">
    <property type="nucleotide sequence ID" value="NZ_CP021983.2"/>
</dbReference>
<evidence type="ECO:0000259" key="1">
    <source>
        <dbReference type="Pfam" id="PF26500"/>
    </source>
</evidence>
<dbReference type="Pfam" id="PF26500">
    <property type="entry name" value="DUF8166"/>
    <property type="match status" value="1"/>
</dbReference>
<gene>
    <name evidence="2" type="ORF">XM38_031480</name>
</gene>
<evidence type="ECO:0000313" key="2">
    <source>
        <dbReference type="EMBL" id="ASC72194.1"/>
    </source>
</evidence>
<reference evidence="2 3" key="1">
    <citation type="journal article" date="2016" name="Biochim. Biophys. Acta">
        <title>Characterization of red-shifted phycobilisomes isolated from the chlorophyll f-containing cyanobacterium Halomicronema hongdechloris.</title>
        <authorList>
            <person name="Li Y."/>
            <person name="Lin Y."/>
            <person name="Garvey C.J."/>
            <person name="Birch D."/>
            <person name="Corkery R.W."/>
            <person name="Loughlin P.C."/>
            <person name="Scheer H."/>
            <person name="Willows R.D."/>
            <person name="Chen M."/>
        </authorList>
    </citation>
    <scope>NUCLEOTIDE SEQUENCE [LARGE SCALE GENOMIC DNA]</scope>
    <source>
        <strain evidence="2 3">C2206</strain>
    </source>
</reference>
<dbReference type="AlphaFoldDB" id="A0A1Z3HPF4"/>
<protein>
    <recommendedName>
        <fullName evidence="1">DUF8166 domain-containing protein</fullName>
    </recommendedName>
</protein>
<name>A0A1Z3HPF4_9CYAN</name>
<feature type="domain" description="DUF8166" evidence="1">
    <location>
        <begin position="13"/>
        <end position="210"/>
    </location>
</feature>
<accession>A0A1Z3HPF4</accession>
<sequence length="212" mass="23355">MPAVSDVACVPKRRIGRVVKSNSHCDYVVQVDDATDVTAAPTPEDFGFSQFVALENDQRHWAVGLVYNSQLFNPLFLNSGPRLSSEPDPLFTPDLIQETRTLLGVILVGTMVSGAQGNYGVHGIPRVVVPVNTPVRQMSSEAIYQFHRGPDGHCQFRYYTHLLRAGGLFANQLAYQVLSDLVSSSLFQDTDKRALAILCKELAWKNTISTMG</sequence>